<proteinExistence type="inferred from homology"/>
<evidence type="ECO:0000256" key="1">
    <source>
        <dbReference type="ARBA" id="ARBA00004613"/>
    </source>
</evidence>
<comment type="similarity">
    <text evidence="2">Belongs to the nematode transthyretin-like family.</text>
</comment>
<dbReference type="AlphaFoldDB" id="A0A0K0FTT8"/>
<evidence type="ECO:0000256" key="3">
    <source>
        <dbReference type="ARBA" id="ARBA00022525"/>
    </source>
</evidence>
<sequence>MILRIIIIILIVFVSKIKSNQLIRGRVPTKLSGRFTCHGVPEKGVKVLILTKNFMGREKAISGIRTGSNGVLLIEIPDATFKSKEVQLRISHNCGDPTPGCQFIFTRPLPGKDKNTRRTSFRRYYTLGNTELWRTPFLQTKVCTKGPRRSNSMFIRRLSMKKY</sequence>
<keyword evidence="4 5" id="KW-0732">Signal</keyword>
<dbReference type="Pfam" id="PF01060">
    <property type="entry name" value="TTR-52"/>
    <property type="match status" value="1"/>
</dbReference>
<feature type="chain" id="PRO_5005330080" evidence="5">
    <location>
        <begin position="20"/>
        <end position="163"/>
    </location>
</feature>
<evidence type="ECO:0000256" key="2">
    <source>
        <dbReference type="ARBA" id="ARBA00010112"/>
    </source>
</evidence>
<evidence type="ECO:0000256" key="5">
    <source>
        <dbReference type="SAM" id="SignalP"/>
    </source>
</evidence>
<comment type="subcellular location">
    <subcellularLocation>
        <location evidence="1">Secreted</location>
    </subcellularLocation>
</comment>
<feature type="signal peptide" evidence="5">
    <location>
        <begin position="1"/>
        <end position="19"/>
    </location>
</feature>
<dbReference type="GO" id="GO:0009986">
    <property type="term" value="C:cell surface"/>
    <property type="evidence" value="ECO:0007669"/>
    <property type="project" value="InterPro"/>
</dbReference>
<evidence type="ECO:0000256" key="4">
    <source>
        <dbReference type="ARBA" id="ARBA00022729"/>
    </source>
</evidence>
<keyword evidence="6" id="KW-1185">Reference proteome</keyword>
<organism evidence="6 7">
    <name type="scientific">Strongyloides venezuelensis</name>
    <name type="common">Threadworm</name>
    <dbReference type="NCBI Taxonomy" id="75913"/>
    <lineage>
        <taxon>Eukaryota</taxon>
        <taxon>Metazoa</taxon>
        <taxon>Ecdysozoa</taxon>
        <taxon>Nematoda</taxon>
        <taxon>Chromadorea</taxon>
        <taxon>Rhabditida</taxon>
        <taxon>Tylenchina</taxon>
        <taxon>Panagrolaimomorpha</taxon>
        <taxon>Strongyloidoidea</taxon>
        <taxon>Strongyloididae</taxon>
        <taxon>Strongyloides</taxon>
    </lineage>
</organism>
<dbReference type="Proteomes" id="UP000035680">
    <property type="component" value="Unassembled WGS sequence"/>
</dbReference>
<dbReference type="GO" id="GO:0005576">
    <property type="term" value="C:extracellular region"/>
    <property type="evidence" value="ECO:0007669"/>
    <property type="project" value="UniProtKB-SubCell"/>
</dbReference>
<protein>
    <submittedName>
        <fullName evidence="7">Uncharacterized protein</fullName>
    </submittedName>
</protein>
<evidence type="ECO:0000313" key="6">
    <source>
        <dbReference type="Proteomes" id="UP000035680"/>
    </source>
</evidence>
<dbReference type="InterPro" id="IPR001534">
    <property type="entry name" value="Transthyretin-like"/>
</dbReference>
<keyword evidence="3" id="KW-0964">Secreted</keyword>
<accession>A0A0K0FTT8</accession>
<name>A0A0K0FTT8_STRVS</name>
<dbReference type="Gene3D" id="2.60.40.3330">
    <property type="match status" value="1"/>
</dbReference>
<reference evidence="7" key="2">
    <citation type="submission" date="2015-08" db="UniProtKB">
        <authorList>
            <consortium name="WormBaseParasite"/>
        </authorList>
    </citation>
    <scope>IDENTIFICATION</scope>
</reference>
<dbReference type="InterPro" id="IPR038479">
    <property type="entry name" value="Transthyretin-like_sf"/>
</dbReference>
<reference evidence="6" key="1">
    <citation type="submission" date="2014-07" db="EMBL/GenBank/DDBJ databases">
        <authorList>
            <person name="Martin A.A"/>
            <person name="De Silva N."/>
        </authorList>
    </citation>
    <scope>NUCLEOTIDE SEQUENCE</scope>
</reference>
<evidence type="ECO:0000313" key="7">
    <source>
        <dbReference type="WBParaSite" id="SVE_1575000.1"/>
    </source>
</evidence>
<dbReference type="WBParaSite" id="SVE_1575000.1">
    <property type="protein sequence ID" value="SVE_1575000.1"/>
    <property type="gene ID" value="SVE_1575000"/>
</dbReference>